<proteinExistence type="predicted"/>
<evidence type="ECO:0000256" key="3">
    <source>
        <dbReference type="ARBA" id="ARBA00023043"/>
    </source>
</evidence>
<dbReference type="SUPFAM" id="SSF52151">
    <property type="entry name" value="FabD/lysophospholipase-like"/>
    <property type="match status" value="1"/>
</dbReference>
<keyword evidence="4" id="KW-0443">Lipid metabolism</keyword>
<accession>A0A914YNW4</accession>
<dbReference type="GO" id="GO:2000304">
    <property type="term" value="P:positive regulation of ceramide biosynthetic process"/>
    <property type="evidence" value="ECO:0007669"/>
    <property type="project" value="TreeGrafter"/>
</dbReference>
<dbReference type="GO" id="GO:0047499">
    <property type="term" value="F:calcium-independent phospholipase A2 activity"/>
    <property type="evidence" value="ECO:0007669"/>
    <property type="project" value="InterPro"/>
</dbReference>
<dbReference type="WBParaSite" id="PSU_v2.g21113.t1">
    <property type="protein sequence ID" value="PSU_v2.g21113.t1"/>
    <property type="gene ID" value="PSU_v2.g21113"/>
</dbReference>
<dbReference type="AlphaFoldDB" id="A0A914YNW4"/>
<dbReference type="InterPro" id="IPR047148">
    <property type="entry name" value="PLPL9"/>
</dbReference>
<sequence length="125" mass="14242">MQRAVNSQLIKDILQGQEEKTTVLLALDGGGIRGIVLLQLLMNLERRIGESIYRHLDWVAGTSTGAIVALGIGLNKSLEENLKIYLRLKNEIFCNSRPYNCNRYETYLKFVFGARTKMSEIKEHK</sequence>
<evidence type="ECO:0000313" key="7">
    <source>
        <dbReference type="Proteomes" id="UP000887577"/>
    </source>
</evidence>
<evidence type="ECO:0000256" key="5">
    <source>
        <dbReference type="PROSITE-ProRule" id="PRU01161"/>
    </source>
</evidence>
<feature type="short sequence motif" description="GXSXG" evidence="5">
    <location>
        <begin position="61"/>
        <end position="65"/>
    </location>
</feature>
<dbReference type="GO" id="GO:0005739">
    <property type="term" value="C:mitochondrion"/>
    <property type="evidence" value="ECO:0007669"/>
    <property type="project" value="TreeGrafter"/>
</dbReference>
<keyword evidence="2" id="KW-0378">Hydrolase</keyword>
<keyword evidence="3" id="KW-0040">ANK repeat</keyword>
<reference evidence="8" key="1">
    <citation type="submission" date="2022-11" db="UniProtKB">
        <authorList>
            <consortium name="WormBaseParasite"/>
        </authorList>
    </citation>
    <scope>IDENTIFICATION</scope>
</reference>
<keyword evidence="7" id="KW-1185">Reference proteome</keyword>
<dbReference type="PANTHER" id="PTHR24139">
    <property type="entry name" value="CALCIUM-INDEPENDENT PHOSPHOLIPASE A2"/>
    <property type="match status" value="1"/>
</dbReference>
<evidence type="ECO:0000256" key="1">
    <source>
        <dbReference type="ARBA" id="ARBA00022737"/>
    </source>
</evidence>
<dbReference type="GO" id="GO:0006629">
    <property type="term" value="P:lipid metabolic process"/>
    <property type="evidence" value="ECO:0007669"/>
    <property type="project" value="UniProtKB-KW"/>
</dbReference>
<dbReference type="GO" id="GO:0052816">
    <property type="term" value="F:long-chain fatty acyl-CoA hydrolase activity"/>
    <property type="evidence" value="ECO:0007669"/>
    <property type="project" value="TreeGrafter"/>
</dbReference>
<dbReference type="PANTHER" id="PTHR24139:SF34">
    <property type="entry name" value="85_88 KDA CALCIUM-INDEPENDENT PHOSPHOLIPASE A2"/>
    <property type="match status" value="1"/>
</dbReference>
<dbReference type="Proteomes" id="UP000887577">
    <property type="component" value="Unplaced"/>
</dbReference>
<keyword evidence="1" id="KW-0677">Repeat</keyword>
<evidence type="ECO:0000313" key="8">
    <source>
        <dbReference type="WBParaSite" id="PSU_v2.g21113.t1"/>
    </source>
</evidence>
<dbReference type="PROSITE" id="PS51635">
    <property type="entry name" value="PNPLA"/>
    <property type="match status" value="1"/>
</dbReference>
<name>A0A914YNW4_9BILA</name>
<feature type="domain" description="PNPLA" evidence="6">
    <location>
        <begin position="25"/>
        <end position="125"/>
    </location>
</feature>
<evidence type="ECO:0000256" key="4">
    <source>
        <dbReference type="ARBA" id="ARBA00023098"/>
    </source>
</evidence>
<organism evidence="7 8">
    <name type="scientific">Panagrolaimus superbus</name>
    <dbReference type="NCBI Taxonomy" id="310955"/>
    <lineage>
        <taxon>Eukaryota</taxon>
        <taxon>Metazoa</taxon>
        <taxon>Ecdysozoa</taxon>
        <taxon>Nematoda</taxon>
        <taxon>Chromadorea</taxon>
        <taxon>Rhabditida</taxon>
        <taxon>Tylenchina</taxon>
        <taxon>Panagrolaimomorpha</taxon>
        <taxon>Panagrolaimoidea</taxon>
        <taxon>Panagrolaimidae</taxon>
        <taxon>Panagrolaimus</taxon>
    </lineage>
</organism>
<comment type="caution">
    <text evidence="5">Lacks conserved residue(s) required for the propagation of feature annotation.</text>
</comment>
<dbReference type="InterPro" id="IPR002641">
    <property type="entry name" value="PNPLA_dom"/>
</dbReference>
<evidence type="ECO:0000256" key="2">
    <source>
        <dbReference type="ARBA" id="ARBA00022801"/>
    </source>
</evidence>
<dbReference type="Pfam" id="PF01734">
    <property type="entry name" value="Patatin"/>
    <property type="match status" value="1"/>
</dbReference>
<feature type="short sequence motif" description="GXGXXG" evidence="5">
    <location>
        <begin position="29"/>
        <end position="34"/>
    </location>
</feature>
<dbReference type="Gene3D" id="3.40.1090.10">
    <property type="entry name" value="Cytosolic phospholipase A2 catalytic domain"/>
    <property type="match status" value="1"/>
</dbReference>
<protein>
    <submittedName>
        <fullName evidence="8">PNPLA domain-containing protein</fullName>
    </submittedName>
</protein>
<evidence type="ECO:0000259" key="6">
    <source>
        <dbReference type="PROSITE" id="PS51635"/>
    </source>
</evidence>
<dbReference type="InterPro" id="IPR016035">
    <property type="entry name" value="Acyl_Trfase/lysoPLipase"/>
</dbReference>